<organism evidence="2 3">
    <name type="scientific">Ascobolus immersus RN42</name>
    <dbReference type="NCBI Taxonomy" id="1160509"/>
    <lineage>
        <taxon>Eukaryota</taxon>
        <taxon>Fungi</taxon>
        <taxon>Dikarya</taxon>
        <taxon>Ascomycota</taxon>
        <taxon>Pezizomycotina</taxon>
        <taxon>Pezizomycetes</taxon>
        <taxon>Pezizales</taxon>
        <taxon>Ascobolaceae</taxon>
        <taxon>Ascobolus</taxon>
    </lineage>
</organism>
<proteinExistence type="predicted"/>
<feature type="compositionally biased region" description="Acidic residues" evidence="1">
    <location>
        <begin position="182"/>
        <end position="208"/>
    </location>
</feature>
<evidence type="ECO:0000256" key="1">
    <source>
        <dbReference type="SAM" id="MobiDB-lite"/>
    </source>
</evidence>
<accession>A0A3N4I5H1</accession>
<gene>
    <name evidence="2" type="ORF">BJ508DRAFT_328320</name>
</gene>
<dbReference type="AlphaFoldDB" id="A0A3N4I5H1"/>
<evidence type="ECO:0000313" key="2">
    <source>
        <dbReference type="EMBL" id="RPA79421.1"/>
    </source>
</evidence>
<feature type="compositionally biased region" description="Low complexity" evidence="1">
    <location>
        <begin position="172"/>
        <end position="181"/>
    </location>
</feature>
<reference evidence="2 3" key="1">
    <citation type="journal article" date="2018" name="Nat. Ecol. Evol.">
        <title>Pezizomycetes genomes reveal the molecular basis of ectomycorrhizal truffle lifestyle.</title>
        <authorList>
            <person name="Murat C."/>
            <person name="Payen T."/>
            <person name="Noel B."/>
            <person name="Kuo A."/>
            <person name="Morin E."/>
            <person name="Chen J."/>
            <person name="Kohler A."/>
            <person name="Krizsan K."/>
            <person name="Balestrini R."/>
            <person name="Da Silva C."/>
            <person name="Montanini B."/>
            <person name="Hainaut M."/>
            <person name="Levati E."/>
            <person name="Barry K.W."/>
            <person name="Belfiori B."/>
            <person name="Cichocki N."/>
            <person name="Clum A."/>
            <person name="Dockter R.B."/>
            <person name="Fauchery L."/>
            <person name="Guy J."/>
            <person name="Iotti M."/>
            <person name="Le Tacon F."/>
            <person name="Lindquist E.A."/>
            <person name="Lipzen A."/>
            <person name="Malagnac F."/>
            <person name="Mello A."/>
            <person name="Molinier V."/>
            <person name="Miyauchi S."/>
            <person name="Poulain J."/>
            <person name="Riccioni C."/>
            <person name="Rubini A."/>
            <person name="Sitrit Y."/>
            <person name="Splivallo R."/>
            <person name="Traeger S."/>
            <person name="Wang M."/>
            <person name="Zifcakova L."/>
            <person name="Wipf D."/>
            <person name="Zambonelli A."/>
            <person name="Paolocci F."/>
            <person name="Nowrousian M."/>
            <person name="Ottonello S."/>
            <person name="Baldrian P."/>
            <person name="Spatafora J.W."/>
            <person name="Henrissat B."/>
            <person name="Nagy L.G."/>
            <person name="Aury J.M."/>
            <person name="Wincker P."/>
            <person name="Grigoriev I.V."/>
            <person name="Bonfante P."/>
            <person name="Martin F.M."/>
        </authorList>
    </citation>
    <scope>NUCLEOTIDE SEQUENCE [LARGE SCALE GENOMIC DNA]</scope>
    <source>
        <strain evidence="2 3">RN42</strain>
    </source>
</reference>
<dbReference type="EMBL" id="ML119699">
    <property type="protein sequence ID" value="RPA79421.1"/>
    <property type="molecule type" value="Genomic_DNA"/>
</dbReference>
<sequence length="221" mass="25147">MSTESSGFLLLPAEIRLEIYGYCTVLALLQLTSTAPALHNEINAYPSIIRASFGFRSLKSDVKDWTGLQIKHVGFFLDLEDQELWCRGRIKICAECGAGLAPCYSKEVGEYKIDMNFSCDECFKFFSEEMFDVGRLSTLHDPDSERCYCCQCMEDRYEHGDISDIDSDGHDSSSNYDSSDYNSDDYDEEHNEDYYEEEGDEPRDEMESDNIWTLLAMGGSG</sequence>
<evidence type="ECO:0000313" key="3">
    <source>
        <dbReference type="Proteomes" id="UP000275078"/>
    </source>
</evidence>
<evidence type="ECO:0008006" key="4">
    <source>
        <dbReference type="Google" id="ProtNLM"/>
    </source>
</evidence>
<feature type="region of interest" description="Disordered" evidence="1">
    <location>
        <begin position="163"/>
        <end position="212"/>
    </location>
</feature>
<keyword evidence="3" id="KW-1185">Reference proteome</keyword>
<protein>
    <recommendedName>
        <fullName evidence="4">F-box domain-containing protein</fullName>
    </recommendedName>
</protein>
<dbReference type="Proteomes" id="UP000275078">
    <property type="component" value="Unassembled WGS sequence"/>
</dbReference>
<name>A0A3N4I5H1_ASCIM</name>